<evidence type="ECO:0008006" key="5">
    <source>
        <dbReference type="Google" id="ProtNLM"/>
    </source>
</evidence>
<evidence type="ECO:0000313" key="3">
    <source>
        <dbReference type="EMBL" id="CAL8071601.1"/>
    </source>
</evidence>
<organism evidence="3 4">
    <name type="scientific">Orchesella dallaii</name>
    <dbReference type="NCBI Taxonomy" id="48710"/>
    <lineage>
        <taxon>Eukaryota</taxon>
        <taxon>Metazoa</taxon>
        <taxon>Ecdysozoa</taxon>
        <taxon>Arthropoda</taxon>
        <taxon>Hexapoda</taxon>
        <taxon>Collembola</taxon>
        <taxon>Entomobryomorpha</taxon>
        <taxon>Entomobryoidea</taxon>
        <taxon>Orchesellidae</taxon>
        <taxon>Orchesellinae</taxon>
        <taxon>Orchesella</taxon>
    </lineage>
</organism>
<dbReference type="Proteomes" id="UP001642540">
    <property type="component" value="Unassembled WGS sequence"/>
</dbReference>
<feature type="compositionally biased region" description="Low complexity" evidence="2">
    <location>
        <begin position="102"/>
        <end position="111"/>
    </location>
</feature>
<comment type="caution">
    <text evidence="3">The sequence shown here is derived from an EMBL/GenBank/DDBJ whole genome shotgun (WGS) entry which is preliminary data.</text>
</comment>
<sequence>MSGDEEDSCSIYNFTRDDIDAVNLINWYGNFKNLSPKTICLSIPPEVLKYLKSDGMVMPQNTHTTAHVNIGNKEEDDDNTSWASISDHGDDNPPPIPSEFLQQLRQQQPSQDANGDSEELWERGSDSSGDETHDLREEDRKGGEVKQFHEFDSLLDSSIKELGGAVLPKVNRKSPKDATWIAFNRSLKCYNPGDIYLLLKTSDIVSQVLEDPYRDCSEEEFLGASSHSSTSTTPYILVLKEWNDSWGPDMEFRCFVCSNQLTAICQRDLDTCYSSIVNRKDKLLANIQNFFVRNILHQFPVDYYVMDIICHPNGEVYVVDFDVFGLITDPLLFTYQELESFYEDTKNHDGASDNRVSGRSTVSKPFGQPCLRFLTESRNFRGRKTTRHSTLSNDVMTYMRQSLSNA</sequence>
<gene>
    <name evidence="3" type="ORF">ODALV1_LOCUS1794</name>
</gene>
<reference evidence="3 4" key="1">
    <citation type="submission" date="2024-08" db="EMBL/GenBank/DDBJ databases">
        <authorList>
            <person name="Cucini C."/>
            <person name="Frati F."/>
        </authorList>
    </citation>
    <scope>NUCLEOTIDE SEQUENCE [LARGE SCALE GENOMIC DNA]</scope>
</reference>
<evidence type="ECO:0000256" key="1">
    <source>
        <dbReference type="ARBA" id="ARBA00011047"/>
    </source>
</evidence>
<evidence type="ECO:0000256" key="2">
    <source>
        <dbReference type="SAM" id="MobiDB-lite"/>
    </source>
</evidence>
<evidence type="ECO:0000313" key="4">
    <source>
        <dbReference type="Proteomes" id="UP001642540"/>
    </source>
</evidence>
<keyword evidence="4" id="KW-1185">Reference proteome</keyword>
<dbReference type="PANTHER" id="PTHR15323">
    <property type="entry name" value="D123 PROTEIN"/>
    <property type="match status" value="1"/>
</dbReference>
<protein>
    <recommendedName>
        <fullName evidence="5">Cell division cycle protein 123 homolog</fullName>
    </recommendedName>
</protein>
<dbReference type="PANTHER" id="PTHR15323:SF6">
    <property type="entry name" value="CELL DIVISION CYCLE PROTEIN 123 HOMOLOG"/>
    <property type="match status" value="1"/>
</dbReference>
<feature type="compositionally biased region" description="Basic and acidic residues" evidence="2">
    <location>
        <begin position="120"/>
        <end position="144"/>
    </location>
</feature>
<proteinExistence type="inferred from homology"/>
<dbReference type="EMBL" id="CAXLJM020000006">
    <property type="protein sequence ID" value="CAL8071601.1"/>
    <property type="molecule type" value="Genomic_DNA"/>
</dbReference>
<dbReference type="InterPro" id="IPR009772">
    <property type="entry name" value="CDC123"/>
</dbReference>
<name>A0ABP1PQX8_9HEXA</name>
<feature type="region of interest" description="Disordered" evidence="2">
    <location>
        <begin position="65"/>
        <end position="144"/>
    </location>
</feature>
<accession>A0ABP1PQX8</accession>
<comment type="similarity">
    <text evidence="1">Belongs to the CDC123 family.</text>
</comment>
<dbReference type="Pfam" id="PF07065">
    <property type="entry name" value="D123"/>
    <property type="match status" value="1"/>
</dbReference>